<sequence>MFNYYLNSKSCYLRLEQDFYDFFYLEALKKQIDFKIFKVPYYNTFFSNGTPLMDGNPIFSARNELSGQILRVVLDEGAEKLSFYYDKDAGCELVIFGRLSFMDKIKTKISAWVLAQ</sequence>
<dbReference type="Proteomes" id="UP000412311">
    <property type="component" value="Unassembled WGS sequence"/>
</dbReference>
<gene>
    <name evidence="1" type="ORF">PS925_02141</name>
</gene>
<evidence type="ECO:0000313" key="2">
    <source>
        <dbReference type="Proteomes" id="UP000412311"/>
    </source>
</evidence>
<dbReference type="AlphaFoldDB" id="A0A5E7TM15"/>
<name>A0A5E7TM15_PSEFL</name>
<proteinExistence type="predicted"/>
<dbReference type="EMBL" id="CABVJG010000006">
    <property type="protein sequence ID" value="VVP99280.1"/>
    <property type="molecule type" value="Genomic_DNA"/>
</dbReference>
<accession>A0A5E7TM15</accession>
<protein>
    <submittedName>
        <fullName evidence="1">Uncharacterized protein</fullName>
    </submittedName>
</protein>
<organism evidence="1 2">
    <name type="scientific">Pseudomonas fluorescens</name>
    <dbReference type="NCBI Taxonomy" id="294"/>
    <lineage>
        <taxon>Bacteria</taxon>
        <taxon>Pseudomonadati</taxon>
        <taxon>Pseudomonadota</taxon>
        <taxon>Gammaproteobacteria</taxon>
        <taxon>Pseudomonadales</taxon>
        <taxon>Pseudomonadaceae</taxon>
        <taxon>Pseudomonas</taxon>
    </lineage>
</organism>
<evidence type="ECO:0000313" key="1">
    <source>
        <dbReference type="EMBL" id="VVP99280.1"/>
    </source>
</evidence>
<reference evidence="1 2" key="1">
    <citation type="submission" date="2019-09" db="EMBL/GenBank/DDBJ databases">
        <authorList>
            <person name="Chandra G."/>
            <person name="Truman W A."/>
        </authorList>
    </citation>
    <scope>NUCLEOTIDE SEQUENCE [LARGE SCALE GENOMIC DNA]</scope>
    <source>
        <strain evidence="1">PS925</strain>
    </source>
</reference>
<dbReference type="RefSeq" id="WP_150793543.1">
    <property type="nucleotide sequence ID" value="NZ_CABVJG010000006.1"/>
</dbReference>